<evidence type="ECO:0000313" key="2">
    <source>
        <dbReference type="EMBL" id="MBC1323440.1"/>
    </source>
</evidence>
<sequence length="365" mass="42257">MNVKNNTYNGDGKMDIEKLLLDMKKLGERVSALKDSIATEEATKTSLVMPFFQLLGYDVFNPLEFSPEYIADVGIKKGEKVDYAILNNGNPIILVEAKSIKEDLKNHDSQLFRYFGTTTAKFGILTNGNEYRFYTDLEEPNKMDKTPFFSFILTEIKDVQISEIFKFQKENFDVENISKAASDLKYLNFVKEFLTKEVNDPSEEFVKFILGEIYDGIKTKVIIDKFTPVIKRGFRQFIADQVNSKLNAALNTSVSVEEVDSESMIEEETEEKIITTEAEIEAFTTTKLLLKDTIDTSRIFYRDNKSYFNIMVDNSIRKWVLRLYINNSRTFFVINDEEKTTIEIVDVIDIYNYADKIIPIVERYI</sequence>
<dbReference type="EMBL" id="JAAROP010000012">
    <property type="protein sequence ID" value="MBC1323440.1"/>
    <property type="molecule type" value="Genomic_DNA"/>
</dbReference>
<proteinExistence type="predicted"/>
<evidence type="ECO:0000313" key="3">
    <source>
        <dbReference type="Proteomes" id="UP000522007"/>
    </source>
</evidence>
<dbReference type="GO" id="GO:0009035">
    <property type="term" value="F:type I site-specific deoxyribonuclease activity"/>
    <property type="evidence" value="ECO:0007669"/>
    <property type="project" value="UniProtKB-EC"/>
</dbReference>
<dbReference type="GO" id="GO:0003677">
    <property type="term" value="F:DNA binding"/>
    <property type="evidence" value="ECO:0007669"/>
    <property type="project" value="UniProtKB-KW"/>
</dbReference>
<organism evidence="2 3">
    <name type="scientific">Listeria welshimeri</name>
    <dbReference type="NCBI Taxonomy" id="1643"/>
    <lineage>
        <taxon>Bacteria</taxon>
        <taxon>Bacillati</taxon>
        <taxon>Bacillota</taxon>
        <taxon>Bacilli</taxon>
        <taxon>Bacillales</taxon>
        <taxon>Listeriaceae</taxon>
        <taxon>Listeria</taxon>
    </lineage>
</organism>
<keyword evidence="2" id="KW-0378">Hydrolase</keyword>
<comment type="caution">
    <text evidence="2">The sequence shown here is derived from an EMBL/GenBank/DDBJ whole genome shotgun (WGS) entry which is preliminary data.</text>
</comment>
<dbReference type="InterPro" id="IPR007409">
    <property type="entry name" value="Restrct_endonuc_type1_HsdR_N"/>
</dbReference>
<dbReference type="Proteomes" id="UP000522007">
    <property type="component" value="Unassembled WGS sequence"/>
</dbReference>
<name>A0A7X0T6D7_LISWE</name>
<gene>
    <name evidence="2" type="ORF">HB853_10805</name>
</gene>
<protein>
    <submittedName>
        <fullName evidence="2">Endonuclease</fullName>
    </submittedName>
</protein>
<dbReference type="GO" id="GO:0009307">
    <property type="term" value="P:DNA restriction-modification system"/>
    <property type="evidence" value="ECO:0007669"/>
    <property type="project" value="UniProtKB-KW"/>
</dbReference>
<accession>A0A7X0T6D7</accession>
<dbReference type="AlphaFoldDB" id="A0A7X0T6D7"/>
<dbReference type="GO" id="GO:0005524">
    <property type="term" value="F:ATP binding"/>
    <property type="evidence" value="ECO:0007669"/>
    <property type="project" value="UniProtKB-KW"/>
</dbReference>
<dbReference type="PIRSF" id="PIRSF035009">
    <property type="entry name" value="UCP035009_HSDR_N"/>
    <property type="match status" value="1"/>
</dbReference>
<dbReference type="RefSeq" id="WP_185315781.1">
    <property type="nucleotide sequence ID" value="NZ_JACTGZ010000005.1"/>
</dbReference>
<keyword evidence="2" id="KW-0255">Endonuclease</keyword>
<dbReference type="InterPro" id="IPR017035">
    <property type="entry name" value="UCP035009_HsdR_All3000-type"/>
</dbReference>
<dbReference type="Pfam" id="PF04313">
    <property type="entry name" value="HSDR_N"/>
    <property type="match status" value="1"/>
</dbReference>
<dbReference type="Gene3D" id="3.90.1570.30">
    <property type="match status" value="1"/>
</dbReference>
<reference evidence="2 3" key="1">
    <citation type="submission" date="2020-03" db="EMBL/GenBank/DDBJ databases">
        <title>Soil Listeria distribution.</title>
        <authorList>
            <person name="Liao J."/>
            <person name="Wiedmann M."/>
        </authorList>
    </citation>
    <scope>NUCLEOTIDE SEQUENCE [LARGE SCALE GENOMIC DNA]</scope>
    <source>
        <strain evidence="2 3">FSL L7-1829</strain>
    </source>
</reference>
<evidence type="ECO:0000259" key="1">
    <source>
        <dbReference type="Pfam" id="PF04313"/>
    </source>
</evidence>
<keyword evidence="2" id="KW-0540">Nuclease</keyword>
<feature type="domain" description="Restriction endonuclease type I HsdR N-terminal" evidence="1">
    <location>
        <begin position="77"/>
        <end position="141"/>
    </location>
</feature>